<proteinExistence type="predicted"/>
<evidence type="ECO:0000313" key="2">
    <source>
        <dbReference type="Proteomes" id="UP000823399"/>
    </source>
</evidence>
<accession>A0A9P7JRW9</accession>
<evidence type="ECO:0000313" key="1">
    <source>
        <dbReference type="EMBL" id="KAG2103422.1"/>
    </source>
</evidence>
<dbReference type="RefSeq" id="XP_041290516.1">
    <property type="nucleotide sequence ID" value="XM_041429009.1"/>
</dbReference>
<keyword evidence="2" id="KW-1185">Reference proteome</keyword>
<reference evidence="1" key="1">
    <citation type="journal article" date="2020" name="New Phytol.">
        <title>Comparative genomics reveals dynamic genome evolution in host specialist ectomycorrhizal fungi.</title>
        <authorList>
            <person name="Lofgren L.A."/>
            <person name="Nguyen N.H."/>
            <person name="Vilgalys R."/>
            <person name="Ruytinx J."/>
            <person name="Liao H.L."/>
            <person name="Branco S."/>
            <person name="Kuo A."/>
            <person name="LaButti K."/>
            <person name="Lipzen A."/>
            <person name="Andreopoulos W."/>
            <person name="Pangilinan J."/>
            <person name="Riley R."/>
            <person name="Hundley H."/>
            <person name="Na H."/>
            <person name="Barry K."/>
            <person name="Grigoriev I.V."/>
            <person name="Stajich J.E."/>
            <person name="Kennedy P.G."/>
        </authorList>
    </citation>
    <scope>NUCLEOTIDE SEQUENCE</scope>
    <source>
        <strain evidence="1">FC423</strain>
    </source>
</reference>
<comment type="caution">
    <text evidence="1">The sequence shown here is derived from an EMBL/GenBank/DDBJ whole genome shotgun (WGS) entry which is preliminary data.</text>
</comment>
<dbReference type="OrthoDB" id="2682722at2759"/>
<gene>
    <name evidence="1" type="ORF">F5147DRAFT_279180</name>
</gene>
<protein>
    <submittedName>
        <fullName evidence="1">Uncharacterized protein</fullName>
    </submittedName>
</protein>
<dbReference type="EMBL" id="JABBWM010000044">
    <property type="protein sequence ID" value="KAG2103422.1"/>
    <property type="molecule type" value="Genomic_DNA"/>
</dbReference>
<organism evidence="1 2">
    <name type="scientific">Suillus discolor</name>
    <dbReference type="NCBI Taxonomy" id="1912936"/>
    <lineage>
        <taxon>Eukaryota</taxon>
        <taxon>Fungi</taxon>
        <taxon>Dikarya</taxon>
        <taxon>Basidiomycota</taxon>
        <taxon>Agaricomycotina</taxon>
        <taxon>Agaricomycetes</taxon>
        <taxon>Agaricomycetidae</taxon>
        <taxon>Boletales</taxon>
        <taxon>Suillineae</taxon>
        <taxon>Suillaceae</taxon>
        <taxon>Suillus</taxon>
    </lineage>
</organism>
<sequence>MGPTRPHRVRHAALRAVSDARADLASITSGSMPQGVDTGLLDELSRALFTVVYPNDDQPIHDNSRPNASFHYTRDCCYARLIFALAMNDEWHERLTRDGHLTRCTSLVNQALEHEPWVLRCYLAGIFAFTDPSDKALPLSPVQKKWRLCVRTMWRELPTSFSIDVLPDLVTVTRQHLRGDNGVPDNELLDLARDVHQAVESLEWKQAAWACLGICSQADFDAVLRVVQALDVELCQVIENPETSQGDSGPGSSGS</sequence>
<dbReference type="AlphaFoldDB" id="A0A9P7JRW9"/>
<dbReference type="Proteomes" id="UP000823399">
    <property type="component" value="Unassembled WGS sequence"/>
</dbReference>
<dbReference type="GeneID" id="64691268"/>
<name>A0A9P7JRW9_9AGAM</name>